<dbReference type="GO" id="GO:0019628">
    <property type="term" value="P:urate catabolic process"/>
    <property type="evidence" value="ECO:0007669"/>
    <property type="project" value="TreeGrafter"/>
</dbReference>
<comment type="catalytic activity">
    <reaction evidence="1">
        <text>5-hydroxy-2-oxo-4-ureido-2,5-dihydro-1H-imidazole-5-carboxylate + H(+) = (S)-allantoin + CO2</text>
        <dbReference type="Rhea" id="RHEA:26301"/>
        <dbReference type="ChEBI" id="CHEBI:15378"/>
        <dbReference type="ChEBI" id="CHEBI:15678"/>
        <dbReference type="ChEBI" id="CHEBI:16526"/>
        <dbReference type="ChEBI" id="CHEBI:58639"/>
        <dbReference type="EC" id="4.1.1.97"/>
    </reaction>
</comment>
<evidence type="ECO:0000256" key="2">
    <source>
        <dbReference type="ARBA" id="ARBA00004754"/>
    </source>
</evidence>
<dbReference type="Proteomes" id="UP000321204">
    <property type="component" value="Chromosome"/>
</dbReference>
<evidence type="ECO:0000259" key="7">
    <source>
        <dbReference type="Pfam" id="PF09349"/>
    </source>
</evidence>
<evidence type="ECO:0000256" key="3">
    <source>
        <dbReference type="ARBA" id="ARBA00012257"/>
    </source>
</evidence>
<dbReference type="Pfam" id="PF09349">
    <property type="entry name" value="OHCU_decarbox"/>
    <property type="match status" value="1"/>
</dbReference>
<dbReference type="InterPro" id="IPR018020">
    <property type="entry name" value="OHCU_decarboxylase"/>
</dbReference>
<protein>
    <recommendedName>
        <fullName evidence="3">2-oxo-4-hydroxy-4-carboxy-5-ureidoimidazoline decarboxylase</fullName>
        <ecNumber evidence="3">4.1.1.97</ecNumber>
    </recommendedName>
</protein>
<dbReference type="NCBIfam" id="NF010372">
    <property type="entry name" value="PRK13798.1"/>
    <property type="match status" value="1"/>
</dbReference>
<dbReference type="EMBL" id="CP042433">
    <property type="protein sequence ID" value="QEC58005.1"/>
    <property type="molecule type" value="Genomic_DNA"/>
</dbReference>
<sequence length="167" mass="18796">MTLTELNNLPSEQRKNELRKCCGAEAWVEKMNAAFPFLDEDILLQSGDEVWNGLTKKDWLEAFTHHPKIGDVNSLKEKFAATAKWASGEQSSVQQASQHIIEELAKGNSEYEAKFGYIFIVCATGKSADEMLQILKTRLPNSKEEEIKIAAAEQARITKLRLEKLLA</sequence>
<proteinExistence type="predicted"/>
<evidence type="ECO:0000313" key="8">
    <source>
        <dbReference type="EMBL" id="QEC58005.1"/>
    </source>
</evidence>
<keyword evidence="4" id="KW-0659">Purine metabolism</keyword>
<name>A0A5B8UPY2_9BACT</name>
<keyword evidence="6 8" id="KW-0456">Lyase</keyword>
<comment type="pathway">
    <text evidence="2">Purine metabolism; urate degradation; (S)-allantoin from urate: step 3/3.</text>
</comment>
<evidence type="ECO:0000256" key="1">
    <source>
        <dbReference type="ARBA" id="ARBA00001163"/>
    </source>
</evidence>
<dbReference type="EC" id="4.1.1.97" evidence="3"/>
<dbReference type="KEGG" id="fgg:FSB75_19535"/>
<keyword evidence="5" id="KW-0210">Decarboxylase</keyword>
<evidence type="ECO:0000313" key="9">
    <source>
        <dbReference type="Proteomes" id="UP000321204"/>
    </source>
</evidence>
<dbReference type="GO" id="GO:0006144">
    <property type="term" value="P:purine nucleobase metabolic process"/>
    <property type="evidence" value="ECO:0007669"/>
    <property type="project" value="UniProtKB-KW"/>
</dbReference>
<dbReference type="NCBIfam" id="TIGR03180">
    <property type="entry name" value="UraD_2"/>
    <property type="match status" value="1"/>
</dbReference>
<dbReference type="InterPro" id="IPR017595">
    <property type="entry name" value="OHCU_decarboxylase-2"/>
</dbReference>
<keyword evidence="9" id="KW-1185">Reference proteome</keyword>
<dbReference type="PANTHER" id="PTHR43466:SF1">
    <property type="entry name" value="2-OXO-4-HYDROXY-4-CARBOXY-5-UREIDOIMIDAZOLINE DECARBOXYLASE-RELATED"/>
    <property type="match status" value="1"/>
</dbReference>
<dbReference type="PANTHER" id="PTHR43466">
    <property type="entry name" value="2-OXO-4-HYDROXY-4-CARBOXY-5-UREIDOIMIDAZOLINE DECARBOXYLASE-RELATED"/>
    <property type="match status" value="1"/>
</dbReference>
<feature type="domain" description="Oxo-4-hydroxy-4-carboxy-5-ureidoimidazoline decarboxylase" evidence="7">
    <location>
        <begin position="7"/>
        <end position="163"/>
    </location>
</feature>
<evidence type="ECO:0000256" key="5">
    <source>
        <dbReference type="ARBA" id="ARBA00022793"/>
    </source>
</evidence>
<evidence type="ECO:0000256" key="6">
    <source>
        <dbReference type="ARBA" id="ARBA00023239"/>
    </source>
</evidence>
<dbReference type="AlphaFoldDB" id="A0A5B8UPY2"/>
<dbReference type="OrthoDB" id="9800909at2"/>
<evidence type="ECO:0000256" key="4">
    <source>
        <dbReference type="ARBA" id="ARBA00022631"/>
    </source>
</evidence>
<dbReference type="SUPFAM" id="SSF158694">
    <property type="entry name" value="UraD-Like"/>
    <property type="match status" value="1"/>
</dbReference>
<dbReference type="InterPro" id="IPR036778">
    <property type="entry name" value="OHCU_decarboxylase_sf"/>
</dbReference>
<reference evidence="8 9" key="1">
    <citation type="journal article" date="2015" name="Int. J. Syst. Evol. Microbiol.">
        <title>Flavisolibacter ginsenosidimutans sp. nov., with ginsenoside-converting activity isolated from soil used for cultivating ginseng.</title>
        <authorList>
            <person name="Zhao Y."/>
            <person name="Liu Q."/>
            <person name="Kang M.S."/>
            <person name="Jin F."/>
            <person name="Yu H."/>
            <person name="Im W.T."/>
        </authorList>
    </citation>
    <scope>NUCLEOTIDE SEQUENCE [LARGE SCALE GENOMIC DNA]</scope>
    <source>
        <strain evidence="8 9">Gsoil 636</strain>
    </source>
</reference>
<organism evidence="8 9">
    <name type="scientific">Flavisolibacter ginsenosidimutans</name>
    <dbReference type="NCBI Taxonomy" id="661481"/>
    <lineage>
        <taxon>Bacteria</taxon>
        <taxon>Pseudomonadati</taxon>
        <taxon>Bacteroidota</taxon>
        <taxon>Chitinophagia</taxon>
        <taxon>Chitinophagales</taxon>
        <taxon>Chitinophagaceae</taxon>
        <taxon>Flavisolibacter</taxon>
    </lineage>
</organism>
<dbReference type="RefSeq" id="WP_146790916.1">
    <property type="nucleotide sequence ID" value="NZ_BAABIO010000003.1"/>
</dbReference>
<accession>A0A5B8UPY2</accession>
<gene>
    <name evidence="8" type="primary">uraD</name>
    <name evidence="8" type="ORF">FSB75_19535</name>
</gene>
<dbReference type="Gene3D" id="1.10.3330.10">
    <property type="entry name" value="Oxo-4-hydroxy-4-carboxy-5-ureidoimidazoline decarboxylase"/>
    <property type="match status" value="1"/>
</dbReference>
<dbReference type="GO" id="GO:0051997">
    <property type="term" value="F:2-oxo-4-hydroxy-4-carboxy-5-ureidoimidazoline decarboxylase activity"/>
    <property type="evidence" value="ECO:0007669"/>
    <property type="project" value="UniProtKB-EC"/>
</dbReference>